<gene>
    <name evidence="1" type="ORF">pdam_00002309</name>
</gene>
<proteinExistence type="predicted"/>
<dbReference type="EMBL" id="RCHS01003687">
    <property type="protein sequence ID" value="RMX40081.1"/>
    <property type="molecule type" value="Genomic_DNA"/>
</dbReference>
<evidence type="ECO:0000313" key="2">
    <source>
        <dbReference type="Proteomes" id="UP000275408"/>
    </source>
</evidence>
<dbReference type="AlphaFoldDB" id="A0A3M6TFF7"/>
<organism evidence="1 2">
    <name type="scientific">Pocillopora damicornis</name>
    <name type="common">Cauliflower coral</name>
    <name type="synonym">Millepora damicornis</name>
    <dbReference type="NCBI Taxonomy" id="46731"/>
    <lineage>
        <taxon>Eukaryota</taxon>
        <taxon>Metazoa</taxon>
        <taxon>Cnidaria</taxon>
        <taxon>Anthozoa</taxon>
        <taxon>Hexacorallia</taxon>
        <taxon>Scleractinia</taxon>
        <taxon>Astrocoeniina</taxon>
        <taxon>Pocilloporidae</taxon>
        <taxon>Pocillopora</taxon>
    </lineage>
</organism>
<protein>
    <submittedName>
        <fullName evidence="1">Uncharacterized protein</fullName>
    </submittedName>
</protein>
<dbReference type="Proteomes" id="UP000275408">
    <property type="component" value="Unassembled WGS sequence"/>
</dbReference>
<name>A0A3M6TFF7_POCDA</name>
<evidence type="ECO:0000313" key="1">
    <source>
        <dbReference type="EMBL" id="RMX40081.1"/>
    </source>
</evidence>
<keyword evidence="2" id="KW-1185">Reference proteome</keyword>
<sequence>MPSPTQEVDRKRILFGWNAPDPADTIGFKGGGLLSMLLISFGREPGRIFNFLVGGSPPESGPETITDVGTQDCCCCTCLLVGFSWDSLSLLGNETDEALEFEPLIVTTVLWAAVGAPIDTIMGNDSKYSPFPRVYYLHPLVILWFSGKKLLSRLALGEGGDCGDPGDGTDRGDADSSSSLNSSLSAINSSSSIVVSSSISCTIISAVISYSWSVESPNTDTKISTKKIKV</sequence>
<comment type="caution">
    <text evidence="1">The sequence shown here is derived from an EMBL/GenBank/DDBJ whole genome shotgun (WGS) entry which is preliminary data.</text>
</comment>
<accession>A0A3M6TFF7</accession>
<reference evidence="1 2" key="1">
    <citation type="journal article" date="2018" name="Sci. Rep.">
        <title>Comparative analysis of the Pocillopora damicornis genome highlights role of immune system in coral evolution.</title>
        <authorList>
            <person name="Cunning R."/>
            <person name="Bay R.A."/>
            <person name="Gillette P."/>
            <person name="Baker A.C."/>
            <person name="Traylor-Knowles N."/>
        </authorList>
    </citation>
    <scope>NUCLEOTIDE SEQUENCE [LARGE SCALE GENOMIC DNA]</scope>
    <source>
        <strain evidence="1">RSMAS</strain>
        <tissue evidence="1">Whole animal</tissue>
    </source>
</reference>